<dbReference type="Proteomes" id="UP000029224">
    <property type="component" value="Unassembled WGS sequence"/>
</dbReference>
<keyword evidence="1" id="KW-0808">Transferase</keyword>
<dbReference type="OrthoDB" id="6271555at2"/>
<organism evidence="1 2">
    <name type="scientific">Vibrio maritimus</name>
    <dbReference type="NCBI Taxonomy" id="990268"/>
    <lineage>
        <taxon>Bacteria</taxon>
        <taxon>Pseudomonadati</taxon>
        <taxon>Pseudomonadota</taxon>
        <taxon>Gammaproteobacteria</taxon>
        <taxon>Vibrionales</taxon>
        <taxon>Vibrionaceae</taxon>
        <taxon>Vibrio</taxon>
    </lineage>
</organism>
<dbReference type="EMBL" id="BBMT01000001">
    <property type="protein sequence ID" value="GAL32290.1"/>
    <property type="molecule type" value="Genomic_DNA"/>
</dbReference>
<evidence type="ECO:0000313" key="1">
    <source>
        <dbReference type="EMBL" id="GAL32290.1"/>
    </source>
</evidence>
<protein>
    <submittedName>
        <fullName evidence="1">Phosphotransferase system IIA component</fullName>
    </submittedName>
</protein>
<dbReference type="GO" id="GO:0016740">
    <property type="term" value="F:transferase activity"/>
    <property type="evidence" value="ECO:0007669"/>
    <property type="project" value="UniProtKB-KW"/>
</dbReference>
<sequence>MVIDFSSGKVIATPHEVVVRYQVGQITLQSQVDALQLILPACIVSANGAECKWSVKLDDESQIKAISEACGIEIMRV</sequence>
<dbReference type="AlphaFoldDB" id="A0A090SWY6"/>
<reference evidence="1 2" key="2">
    <citation type="submission" date="2014-09" db="EMBL/GenBank/DDBJ databases">
        <authorList>
            <consortium name="NBRP consortium"/>
            <person name="Sawabe T."/>
            <person name="Meirelles P."/>
            <person name="Nakanishi M."/>
            <person name="Sayaka M."/>
            <person name="Hattori M."/>
            <person name="Ohkuma M."/>
        </authorList>
    </citation>
    <scope>NUCLEOTIDE SEQUENCE [LARGE SCALE GENOMIC DNA]</scope>
    <source>
        <strain evidence="1 2">JCM 19240</strain>
    </source>
</reference>
<dbReference type="InterPro" id="IPR021811">
    <property type="entry name" value="DUF3389"/>
</dbReference>
<gene>
    <name evidence="1" type="ORF">JCM19240_5721</name>
</gene>
<dbReference type="Pfam" id="PF11869">
    <property type="entry name" value="DUF3389"/>
    <property type="match status" value="1"/>
</dbReference>
<keyword evidence="2" id="KW-1185">Reference proteome</keyword>
<accession>A0A090SWY6</accession>
<reference evidence="1 2" key="1">
    <citation type="submission" date="2014-09" db="EMBL/GenBank/DDBJ databases">
        <title>Vibrio maritimus JCM 19240. (C210) whole genome shotgun sequence.</title>
        <authorList>
            <person name="Sawabe T."/>
            <person name="Meirelles P."/>
            <person name="Nakanishi M."/>
            <person name="Sayaka M."/>
            <person name="Hattori M."/>
            <person name="Ohkuma M."/>
        </authorList>
    </citation>
    <scope>NUCLEOTIDE SEQUENCE [LARGE SCALE GENOMIC DNA]</scope>
    <source>
        <strain evidence="1 2">JCM 19240</strain>
    </source>
</reference>
<comment type="caution">
    <text evidence="1">The sequence shown here is derived from an EMBL/GenBank/DDBJ whole genome shotgun (WGS) entry which is preliminary data.</text>
</comment>
<evidence type="ECO:0000313" key="2">
    <source>
        <dbReference type="Proteomes" id="UP000029224"/>
    </source>
</evidence>
<proteinExistence type="predicted"/>
<name>A0A090SWY6_9VIBR</name>